<evidence type="ECO:0000259" key="1">
    <source>
        <dbReference type="Pfam" id="PF13333"/>
    </source>
</evidence>
<dbReference type="EMBL" id="JBHLVO010000003">
    <property type="protein sequence ID" value="MFC0270807.1"/>
    <property type="molecule type" value="Genomic_DNA"/>
</dbReference>
<feature type="domain" description="Integrase catalytic" evidence="1">
    <location>
        <begin position="1"/>
        <end position="37"/>
    </location>
</feature>
<keyword evidence="3" id="KW-1185">Reference proteome</keyword>
<evidence type="ECO:0000313" key="3">
    <source>
        <dbReference type="Proteomes" id="UP001589854"/>
    </source>
</evidence>
<proteinExistence type="predicted"/>
<dbReference type="InterPro" id="IPR001584">
    <property type="entry name" value="Integrase_cat-core"/>
</dbReference>
<feature type="non-terminal residue" evidence="2">
    <location>
        <position position="1"/>
    </location>
</feature>
<organism evidence="2 3">
    <name type="scientific">Metabacillus herbersteinensis</name>
    <dbReference type="NCBI Taxonomy" id="283816"/>
    <lineage>
        <taxon>Bacteria</taxon>
        <taxon>Bacillati</taxon>
        <taxon>Bacillota</taxon>
        <taxon>Bacilli</taxon>
        <taxon>Bacillales</taxon>
        <taxon>Bacillaceae</taxon>
        <taxon>Metabacillus</taxon>
    </lineage>
</organism>
<reference evidence="2 3" key="1">
    <citation type="submission" date="2024-09" db="EMBL/GenBank/DDBJ databases">
        <authorList>
            <person name="Sun Q."/>
            <person name="Mori K."/>
        </authorList>
    </citation>
    <scope>NUCLEOTIDE SEQUENCE [LARGE SCALE GENOMIC DNA]</scope>
    <source>
        <strain evidence="2 3">CCM 7228</strain>
    </source>
</reference>
<sequence>LEELKREIINYMTYYNNFRYQWNLKKMTPVQYRNHLLQVA</sequence>
<protein>
    <submittedName>
        <fullName evidence="2">IS3 family transposase</fullName>
    </submittedName>
</protein>
<dbReference type="Proteomes" id="UP001589854">
    <property type="component" value="Unassembled WGS sequence"/>
</dbReference>
<accession>A0ABV6GCX6</accession>
<evidence type="ECO:0000313" key="2">
    <source>
        <dbReference type="EMBL" id="MFC0270807.1"/>
    </source>
</evidence>
<dbReference type="RefSeq" id="WP_378931915.1">
    <property type="nucleotide sequence ID" value="NZ_JBHLVO010000003.1"/>
</dbReference>
<dbReference type="Pfam" id="PF13333">
    <property type="entry name" value="rve_2"/>
    <property type="match status" value="1"/>
</dbReference>
<gene>
    <name evidence="2" type="ORF">ACFFIX_04985</name>
</gene>
<comment type="caution">
    <text evidence="2">The sequence shown here is derived from an EMBL/GenBank/DDBJ whole genome shotgun (WGS) entry which is preliminary data.</text>
</comment>
<name>A0ABV6GCX6_9BACI</name>